<evidence type="ECO:0000313" key="3">
    <source>
        <dbReference type="Proteomes" id="UP000515406"/>
    </source>
</evidence>
<dbReference type="AlphaFoldDB" id="A0A6V7EQE7"/>
<keyword evidence="1" id="KW-0175">Coiled coil</keyword>
<keyword evidence="3" id="KW-1185">Reference proteome</keyword>
<evidence type="ECO:0000313" key="2">
    <source>
        <dbReference type="EMBL" id="CAD0353507.1"/>
    </source>
</evidence>
<protein>
    <submittedName>
        <fullName evidence="2">Uncharacterized protein</fullName>
    </submittedName>
</protein>
<dbReference type="Proteomes" id="UP000515406">
    <property type="component" value="Chromosome"/>
</dbReference>
<sequence length="109" mass="11998">MSNPIDIPAVRNAAEKLEKARDALAQARKNYDAVKGLCGQQGYAVRVNGVRVDVAVMESQTYQAKLIRGREMIHLGAQKALQAQIDAWARYVAHLESDLRALVATQDAH</sequence>
<reference evidence="2 3" key="1">
    <citation type="submission" date="2020-07" db="EMBL/GenBank/DDBJ databases">
        <authorList>
            <person name="Pothier F. J."/>
        </authorList>
    </citation>
    <scope>NUCLEOTIDE SEQUENCE [LARGE SCALE GENOMIC DNA]</scope>
    <source>
        <strain evidence="2 3">CFBP 498</strain>
    </source>
</reference>
<feature type="coiled-coil region" evidence="1">
    <location>
        <begin position="10"/>
        <end position="37"/>
    </location>
</feature>
<dbReference type="EMBL" id="LR828257">
    <property type="protein sequence ID" value="CAD0353515.1"/>
    <property type="molecule type" value="Genomic_DNA"/>
</dbReference>
<dbReference type="RefSeq" id="WP_074057833.1">
    <property type="nucleotide sequence ID" value="NZ_JAJTZG010000093.1"/>
</dbReference>
<name>A0A6V7EQE7_9XANT</name>
<evidence type="ECO:0000256" key="1">
    <source>
        <dbReference type="SAM" id="Coils"/>
    </source>
</evidence>
<organism evidence="2 3">
    <name type="scientific">Xanthomonas hortorum pv. vitians</name>
    <dbReference type="NCBI Taxonomy" id="83224"/>
    <lineage>
        <taxon>Bacteria</taxon>
        <taxon>Pseudomonadati</taxon>
        <taxon>Pseudomonadota</taxon>
        <taxon>Gammaproteobacteria</taxon>
        <taxon>Lysobacterales</taxon>
        <taxon>Lysobacteraceae</taxon>
        <taxon>Xanthomonas</taxon>
    </lineage>
</organism>
<gene>
    <name evidence="2" type="ORF">CFBP498_38390</name>
</gene>
<accession>A0A6V7EQE7</accession>
<proteinExistence type="predicted"/>
<dbReference type="EMBL" id="LR828257">
    <property type="protein sequence ID" value="CAD0353507.1"/>
    <property type="molecule type" value="Genomic_DNA"/>
</dbReference>